<evidence type="ECO:0000256" key="2">
    <source>
        <dbReference type="ARBA" id="ARBA00022692"/>
    </source>
</evidence>
<dbReference type="InterPro" id="IPR036249">
    <property type="entry name" value="Thioredoxin-like_sf"/>
</dbReference>
<dbReference type="PANTHER" id="PTHR46426:SF1">
    <property type="entry name" value="PROTEIN DISULFIDE-ISOMERASE TMX3"/>
    <property type="match status" value="1"/>
</dbReference>
<dbReference type="EMBL" id="IACF01000565">
    <property type="protein sequence ID" value="LAB66331.1"/>
    <property type="molecule type" value="mRNA"/>
</dbReference>
<keyword evidence="4 5" id="KW-0472">Membrane</keyword>
<comment type="subcellular location">
    <subcellularLocation>
        <location evidence="1">Membrane</location>
        <topology evidence="1">Single-pass membrane protein</topology>
    </subcellularLocation>
</comment>
<sequence length="270" mass="31020">MDVKETLKILVHPYHGFNILFSLSYMTAKLVEPICQLLFPIGTAAELTMWETEVLFFLIIVVMFRTRRSGARTAVAYITTATFYAKTCNMILWFTADPAMGIIYTIGLFIHFLLVGEPVYTGPEVVTYFQGCAALDEAIENNKHDGTVWLIAFYAAWATQCTMLAPIFSKISLDYTLPNLKFGKVDIGRYPDVARRYNINDSPLSLQLPSISLYREGKILLRRPTLDSNKKFLRFFFTEDNITAAYDLNTIYLDCKKRLKNFKHDHKKEE</sequence>
<dbReference type="SUPFAM" id="SSF52833">
    <property type="entry name" value="Thioredoxin-like"/>
    <property type="match status" value="1"/>
</dbReference>
<keyword evidence="2 5" id="KW-0812">Transmembrane</keyword>
<feature type="transmembrane region" description="Helical" evidence="5">
    <location>
        <begin position="47"/>
        <end position="64"/>
    </location>
</feature>
<reference evidence="7" key="1">
    <citation type="journal article" date="2018" name="Biosci. Biotechnol. Biochem.">
        <title>Polysaccharide hydrolase of the hadal zone amphipods Hirondellea gigas.</title>
        <authorList>
            <person name="Kobayashi H."/>
            <person name="Nagahama T."/>
            <person name="Arai W."/>
            <person name="Sasagawa Y."/>
            <person name="Umeda M."/>
            <person name="Hayashi T."/>
            <person name="Nikaido I."/>
            <person name="Watanabe H."/>
            <person name="Oguri K."/>
            <person name="Kitazato H."/>
            <person name="Fujioka K."/>
            <person name="Kido Y."/>
            <person name="Takami H."/>
        </authorList>
    </citation>
    <scope>NUCLEOTIDE SEQUENCE</scope>
    <source>
        <tissue evidence="7">Whole body</tissue>
    </source>
</reference>
<dbReference type="InterPro" id="IPR013766">
    <property type="entry name" value="Thioredoxin_domain"/>
</dbReference>
<dbReference type="PANTHER" id="PTHR46426">
    <property type="entry name" value="PROTEIN DISULFIDE-ISOMERASE TMX3"/>
    <property type="match status" value="1"/>
</dbReference>
<keyword evidence="3 5" id="KW-1133">Transmembrane helix</keyword>
<name>A0A2P2HX26_9CRUS</name>
<evidence type="ECO:0000256" key="5">
    <source>
        <dbReference type="SAM" id="Phobius"/>
    </source>
</evidence>
<dbReference type="AlphaFoldDB" id="A0A2P2HX26"/>
<evidence type="ECO:0000256" key="4">
    <source>
        <dbReference type="ARBA" id="ARBA00023136"/>
    </source>
</evidence>
<dbReference type="InterPro" id="IPR052250">
    <property type="entry name" value="PDI_TMX3"/>
</dbReference>
<evidence type="ECO:0000313" key="7">
    <source>
        <dbReference type="EMBL" id="LAB66331.1"/>
    </source>
</evidence>
<proteinExistence type="evidence at transcript level"/>
<dbReference type="Gene3D" id="3.40.30.10">
    <property type="entry name" value="Glutaredoxin"/>
    <property type="match status" value="1"/>
</dbReference>
<evidence type="ECO:0000256" key="3">
    <source>
        <dbReference type="ARBA" id="ARBA00022989"/>
    </source>
</evidence>
<evidence type="ECO:0000256" key="1">
    <source>
        <dbReference type="ARBA" id="ARBA00004167"/>
    </source>
</evidence>
<dbReference type="GO" id="GO:0016020">
    <property type="term" value="C:membrane"/>
    <property type="evidence" value="ECO:0007669"/>
    <property type="project" value="UniProtKB-SubCell"/>
</dbReference>
<dbReference type="PROSITE" id="PS51352">
    <property type="entry name" value="THIOREDOXIN_2"/>
    <property type="match status" value="1"/>
</dbReference>
<feature type="transmembrane region" description="Helical" evidence="5">
    <location>
        <begin position="102"/>
        <end position="120"/>
    </location>
</feature>
<dbReference type="GO" id="GO:0005783">
    <property type="term" value="C:endoplasmic reticulum"/>
    <property type="evidence" value="ECO:0007669"/>
    <property type="project" value="TreeGrafter"/>
</dbReference>
<evidence type="ECO:0000259" key="6">
    <source>
        <dbReference type="PROSITE" id="PS51352"/>
    </source>
</evidence>
<organism evidence="7">
    <name type="scientific">Hirondellea gigas</name>
    <dbReference type="NCBI Taxonomy" id="1518452"/>
    <lineage>
        <taxon>Eukaryota</taxon>
        <taxon>Metazoa</taxon>
        <taxon>Ecdysozoa</taxon>
        <taxon>Arthropoda</taxon>
        <taxon>Crustacea</taxon>
        <taxon>Multicrustacea</taxon>
        <taxon>Malacostraca</taxon>
        <taxon>Eumalacostraca</taxon>
        <taxon>Peracarida</taxon>
        <taxon>Amphipoda</taxon>
        <taxon>Amphilochidea</taxon>
        <taxon>Lysianassida</taxon>
        <taxon>Lysianassidira</taxon>
        <taxon>Lysianassoidea</taxon>
        <taxon>Lysianassidae</taxon>
        <taxon>Hirondellea</taxon>
    </lineage>
</organism>
<dbReference type="Pfam" id="PF00085">
    <property type="entry name" value="Thioredoxin"/>
    <property type="match status" value="1"/>
</dbReference>
<accession>A0A2P2HX26</accession>
<protein>
    <submittedName>
        <fullName evidence="7">Thioredoxin-related transmembrane protein 2 homolog</fullName>
    </submittedName>
</protein>
<feature type="domain" description="Thioredoxin" evidence="6">
    <location>
        <begin position="104"/>
        <end position="261"/>
    </location>
</feature>